<dbReference type="InterPro" id="IPR021072">
    <property type="entry name" value="MAGE_N"/>
</dbReference>
<evidence type="ECO:0000259" key="2">
    <source>
        <dbReference type="PROSITE" id="PS50838"/>
    </source>
</evidence>
<feature type="region of interest" description="Disordered" evidence="1">
    <location>
        <begin position="1"/>
        <end position="23"/>
    </location>
</feature>
<dbReference type="SMART" id="SM01392">
    <property type="entry name" value="MAGE_N"/>
    <property type="match status" value="1"/>
</dbReference>
<accession>A0ABQ9THI1</accession>
<dbReference type="Gene3D" id="1.10.10.1200">
    <property type="entry name" value="MAGE homology domain, winged helix WH1 motif"/>
    <property type="match status" value="1"/>
</dbReference>
<dbReference type="Pfam" id="PF12440">
    <property type="entry name" value="MAGE_N"/>
    <property type="match status" value="1"/>
</dbReference>
<dbReference type="InterPro" id="IPR041898">
    <property type="entry name" value="MAGE_WH1"/>
</dbReference>
<dbReference type="PANTHER" id="PTHR11736">
    <property type="entry name" value="MELANOMA-ASSOCIATED ANTIGEN MAGE ANTIGEN"/>
    <property type="match status" value="1"/>
</dbReference>
<evidence type="ECO:0000313" key="4">
    <source>
        <dbReference type="Proteomes" id="UP001266305"/>
    </source>
</evidence>
<dbReference type="EMBL" id="JASSZA010000023">
    <property type="protein sequence ID" value="KAK2084060.1"/>
    <property type="molecule type" value="Genomic_DNA"/>
</dbReference>
<evidence type="ECO:0000313" key="3">
    <source>
        <dbReference type="EMBL" id="KAK2084060.1"/>
    </source>
</evidence>
<dbReference type="SMART" id="SM01373">
    <property type="entry name" value="MAGE"/>
    <property type="match status" value="1"/>
</dbReference>
<dbReference type="InterPro" id="IPR002190">
    <property type="entry name" value="MHD_dom"/>
</dbReference>
<dbReference type="InterPro" id="IPR037445">
    <property type="entry name" value="MAGE"/>
</dbReference>
<gene>
    <name evidence="3" type="ORF">P7K49_039296</name>
</gene>
<comment type="caution">
    <text evidence="3">The sequence shown here is derived from an EMBL/GenBank/DDBJ whole genome shotgun (WGS) entry which is preliminary data.</text>
</comment>
<protein>
    <recommendedName>
        <fullName evidence="2">MAGE domain-containing protein</fullName>
    </recommendedName>
</protein>
<organism evidence="3 4">
    <name type="scientific">Saguinus oedipus</name>
    <name type="common">Cotton-top tamarin</name>
    <name type="synonym">Oedipomidas oedipus</name>
    <dbReference type="NCBI Taxonomy" id="9490"/>
    <lineage>
        <taxon>Eukaryota</taxon>
        <taxon>Metazoa</taxon>
        <taxon>Chordata</taxon>
        <taxon>Craniata</taxon>
        <taxon>Vertebrata</taxon>
        <taxon>Euteleostomi</taxon>
        <taxon>Mammalia</taxon>
        <taxon>Eutheria</taxon>
        <taxon>Euarchontoglires</taxon>
        <taxon>Primates</taxon>
        <taxon>Haplorrhini</taxon>
        <taxon>Platyrrhini</taxon>
        <taxon>Cebidae</taxon>
        <taxon>Callitrichinae</taxon>
        <taxon>Saguinus</taxon>
    </lineage>
</organism>
<evidence type="ECO:0000256" key="1">
    <source>
        <dbReference type="SAM" id="MobiDB-lite"/>
    </source>
</evidence>
<keyword evidence="4" id="KW-1185">Reference proteome</keyword>
<dbReference type="PANTHER" id="PTHR11736:SF48">
    <property type="entry name" value="MELANOMA-ASSOCIATED ANTIGEN 4"/>
    <property type="match status" value="1"/>
</dbReference>
<reference evidence="3 4" key="1">
    <citation type="submission" date="2023-05" db="EMBL/GenBank/DDBJ databases">
        <title>B98-5 Cell Line De Novo Hybrid Assembly: An Optical Mapping Approach.</title>
        <authorList>
            <person name="Kananen K."/>
            <person name="Auerbach J.A."/>
            <person name="Kautto E."/>
            <person name="Blachly J.S."/>
        </authorList>
    </citation>
    <scope>NUCLEOTIDE SEQUENCE [LARGE SCALE GENOMIC DNA]</scope>
    <source>
        <strain evidence="3">B95-8</strain>
        <tissue evidence="3">Cell line</tissue>
    </source>
</reference>
<name>A0ABQ9THI1_SAGOE</name>
<dbReference type="PROSITE" id="PS50838">
    <property type="entry name" value="MAGE"/>
    <property type="match status" value="1"/>
</dbReference>
<sequence>MSLEQKSQSCKPEEGPKAQEEALGLMGAQAPVATSSSSTLVLGTLEDVPVAASQAKELVTKSEVLESVTKNYKHLFPVIFNKASESMQLVSGIDVKEVHPTSNTYTLVTCLGLSYDGLWLIIIRACPRQAS</sequence>
<feature type="domain" description="MAGE" evidence="2">
    <location>
        <begin position="54"/>
        <end position="117"/>
    </location>
</feature>
<dbReference type="Proteomes" id="UP001266305">
    <property type="component" value="Unassembled WGS sequence"/>
</dbReference>
<feature type="compositionally biased region" description="Polar residues" evidence="1">
    <location>
        <begin position="1"/>
        <end position="10"/>
    </location>
</feature>
<proteinExistence type="predicted"/>
<feature type="compositionally biased region" description="Basic and acidic residues" evidence="1">
    <location>
        <begin position="11"/>
        <end position="20"/>
    </location>
</feature>